<dbReference type="PANTHER" id="PTHR34391">
    <property type="entry name" value="UPF0658 GOLGI APPARATUS MEMBRANE PROTEIN C1952.10C-RELATED"/>
    <property type="match status" value="1"/>
</dbReference>
<feature type="transmembrane region" description="Helical" evidence="1">
    <location>
        <begin position="136"/>
        <end position="154"/>
    </location>
</feature>
<proteinExistence type="predicted"/>
<dbReference type="GeneID" id="63792162"/>
<dbReference type="GO" id="GO:0005794">
    <property type="term" value="C:Golgi apparatus"/>
    <property type="evidence" value="ECO:0007669"/>
    <property type="project" value="TreeGrafter"/>
</dbReference>
<dbReference type="STRING" id="1196081.A0A364KTQ8"/>
<organism evidence="2 3">
    <name type="scientific">Talaromyces amestolkiae</name>
    <dbReference type="NCBI Taxonomy" id="1196081"/>
    <lineage>
        <taxon>Eukaryota</taxon>
        <taxon>Fungi</taxon>
        <taxon>Dikarya</taxon>
        <taxon>Ascomycota</taxon>
        <taxon>Pezizomycotina</taxon>
        <taxon>Eurotiomycetes</taxon>
        <taxon>Eurotiomycetidae</taxon>
        <taxon>Eurotiales</taxon>
        <taxon>Trichocomaceae</taxon>
        <taxon>Talaromyces</taxon>
        <taxon>Talaromyces sect. Talaromyces</taxon>
    </lineage>
</organism>
<gene>
    <name evidence="2" type="ORF">BHQ10_002946</name>
</gene>
<name>A0A364KTQ8_TALAM</name>
<dbReference type="AlphaFoldDB" id="A0A364KTQ8"/>
<dbReference type="OrthoDB" id="10252009at2759"/>
<reference evidence="2 3" key="1">
    <citation type="journal article" date="2017" name="Biotechnol. Biofuels">
        <title>Differential beta-glucosidase expression as a function of carbon source availability in Talaromyces amestolkiae: a genomic and proteomic approach.</title>
        <authorList>
            <person name="de Eugenio L.I."/>
            <person name="Mendez-Liter J.A."/>
            <person name="Nieto-Dominguez M."/>
            <person name="Alonso L."/>
            <person name="Gil-Munoz J."/>
            <person name="Barriuso J."/>
            <person name="Prieto A."/>
            <person name="Martinez M.J."/>
        </authorList>
    </citation>
    <scope>NUCLEOTIDE SEQUENCE [LARGE SCALE GENOMIC DNA]</scope>
    <source>
        <strain evidence="2 3">CIB</strain>
    </source>
</reference>
<dbReference type="RefSeq" id="XP_040731450.1">
    <property type="nucleotide sequence ID" value="XM_040875147.1"/>
</dbReference>
<evidence type="ECO:0000256" key="1">
    <source>
        <dbReference type="SAM" id="Phobius"/>
    </source>
</evidence>
<feature type="transmembrane region" description="Helical" evidence="1">
    <location>
        <begin position="79"/>
        <end position="97"/>
    </location>
</feature>
<feature type="transmembrane region" description="Helical" evidence="1">
    <location>
        <begin position="183"/>
        <end position="202"/>
    </location>
</feature>
<dbReference type="EMBL" id="MIKG01000004">
    <property type="protein sequence ID" value="RAO66934.1"/>
    <property type="molecule type" value="Genomic_DNA"/>
</dbReference>
<feature type="transmembrane region" description="Helical" evidence="1">
    <location>
        <begin position="214"/>
        <end position="235"/>
    </location>
</feature>
<keyword evidence="1" id="KW-1133">Transmembrane helix</keyword>
<feature type="transmembrane region" description="Helical" evidence="1">
    <location>
        <begin position="12"/>
        <end position="29"/>
    </location>
</feature>
<feature type="transmembrane region" description="Helical" evidence="1">
    <location>
        <begin position="49"/>
        <end position="67"/>
    </location>
</feature>
<dbReference type="PANTHER" id="PTHR34391:SF1">
    <property type="entry name" value="UPF0658 GOLGI APPARATUS MEMBRANE PROTEIN C1952.10C-RELATED"/>
    <property type="match status" value="1"/>
</dbReference>
<evidence type="ECO:0000313" key="3">
    <source>
        <dbReference type="Proteomes" id="UP000249363"/>
    </source>
</evidence>
<sequence length="344" mass="39610">MYWPTSRNERWFCWTVWVQAVAVLVLEIYNLSQWESWLHPNSNQVPVSYLIPVNLSLIMFAVFYESLISLKLMHDKSNILLVAICVSKACIFAYSILQYTSMHANVITIQGSRDSLNQPLVDLSRDLWKEIHPTEVTVPIVVGIATAIVCPVAYRLHKEYSWAIYQCVQGDPKVRFRYRGYEVYLVLIIFDVYFLIGFIIQYNLVDVHFNEPEFSLTMALIPAVVMIMVLSVYFVRSENRIGTVIVIISYLGLLAYIISRIVVLCGHSLLANTPGKYMMLLFAFVALIFTFLATACAIFCVLNFEHGLQSVFDRKSEIPRQSFVFRELPSRYDSARESSRMSLE</sequence>
<keyword evidence="1" id="KW-0472">Membrane</keyword>
<accession>A0A364KTQ8</accession>
<evidence type="ECO:0000313" key="2">
    <source>
        <dbReference type="EMBL" id="RAO66934.1"/>
    </source>
</evidence>
<feature type="transmembrane region" description="Helical" evidence="1">
    <location>
        <begin position="277"/>
        <end position="304"/>
    </location>
</feature>
<feature type="transmembrane region" description="Helical" evidence="1">
    <location>
        <begin position="247"/>
        <end position="271"/>
    </location>
</feature>
<dbReference type="Proteomes" id="UP000249363">
    <property type="component" value="Unassembled WGS sequence"/>
</dbReference>
<comment type="caution">
    <text evidence="2">The sequence shown here is derived from an EMBL/GenBank/DDBJ whole genome shotgun (WGS) entry which is preliminary data.</text>
</comment>
<keyword evidence="1" id="KW-0812">Transmembrane</keyword>
<dbReference type="InterPro" id="IPR040410">
    <property type="entry name" value="UPF0658_Golgi"/>
</dbReference>
<protein>
    <submittedName>
        <fullName evidence="2">Uncharacterized protein</fullName>
    </submittedName>
</protein>
<keyword evidence="3" id="KW-1185">Reference proteome</keyword>